<comment type="similarity">
    <text evidence="6">Belongs to the even-skipped homeobox family.</text>
</comment>
<evidence type="ECO:0000256" key="4">
    <source>
        <dbReference type="ARBA" id="ARBA00023155"/>
    </source>
</evidence>
<dbReference type="SUPFAM" id="SSF46689">
    <property type="entry name" value="Homeodomain-like"/>
    <property type="match status" value="1"/>
</dbReference>
<dbReference type="Pfam" id="PF00046">
    <property type="entry name" value="Homeodomain"/>
    <property type="match status" value="1"/>
</dbReference>
<dbReference type="PRINTS" id="PR00031">
    <property type="entry name" value="HTHREPRESSR"/>
</dbReference>
<sequence length="242" mass="26971">MLSDDRNSPILTNGHSDADPAEEEPSPSGALRRHRTAFTREQLARLEQEYCKESYVSRPRRCELASALGLPETTIKVWFQNRRMKDKRQRHTLSWPHPLDPSLYAYMMTQTAASLPYSSFLPHVPLHLYSHLGLSTPAAPGPFAGPLRPLDSLRLSHAPYLRPDLLAGLRHPSLYPAAAPSLHHHPSSCPCLLCSRSSLNQRGVELTRGQATRGGSLLHLTPSIVKPTALSLDRREEVSLSR</sequence>
<keyword evidence="12" id="KW-1185">Reference proteome</keyword>
<name>A0ABR0YLP1_HUSHU</name>
<dbReference type="InterPro" id="IPR001356">
    <property type="entry name" value="HD"/>
</dbReference>
<dbReference type="Gene3D" id="1.10.10.60">
    <property type="entry name" value="Homeodomain-like"/>
    <property type="match status" value="1"/>
</dbReference>
<dbReference type="PRINTS" id="PR00024">
    <property type="entry name" value="HOMEOBOX"/>
</dbReference>
<evidence type="ECO:0000256" key="3">
    <source>
        <dbReference type="ARBA" id="ARBA00023125"/>
    </source>
</evidence>
<evidence type="ECO:0000256" key="5">
    <source>
        <dbReference type="ARBA" id="ARBA00023242"/>
    </source>
</evidence>
<evidence type="ECO:0000256" key="7">
    <source>
        <dbReference type="PROSITE-ProRule" id="PRU00108"/>
    </source>
</evidence>
<gene>
    <name evidence="11" type="ORF">HHUSO_G27828</name>
</gene>
<feature type="domain" description="Homeobox" evidence="10">
    <location>
        <begin position="29"/>
        <end position="89"/>
    </location>
</feature>
<comment type="subcellular location">
    <subcellularLocation>
        <location evidence="1 7 8">Nucleus</location>
    </subcellularLocation>
</comment>
<keyword evidence="5 7" id="KW-0539">Nucleus</keyword>
<keyword evidence="3 7" id="KW-0238">DNA-binding</keyword>
<evidence type="ECO:0000256" key="2">
    <source>
        <dbReference type="ARBA" id="ARBA00022473"/>
    </source>
</evidence>
<keyword evidence="2" id="KW-0217">Developmental protein</keyword>
<dbReference type="PANTHER" id="PTHR46294:SF3">
    <property type="entry name" value="EVEN-SKIPPED-LIKE1"/>
    <property type="match status" value="1"/>
</dbReference>
<comment type="caution">
    <text evidence="11">The sequence shown here is derived from an EMBL/GenBank/DDBJ whole genome shotgun (WGS) entry which is preliminary data.</text>
</comment>
<feature type="region of interest" description="Disordered" evidence="9">
    <location>
        <begin position="1"/>
        <end position="34"/>
    </location>
</feature>
<evidence type="ECO:0000313" key="12">
    <source>
        <dbReference type="Proteomes" id="UP001369086"/>
    </source>
</evidence>
<dbReference type="InterPro" id="IPR052002">
    <property type="entry name" value="Even-skipped_HD"/>
</dbReference>
<organism evidence="11 12">
    <name type="scientific">Huso huso</name>
    <name type="common">Beluga</name>
    <name type="synonym">Acipenser huso</name>
    <dbReference type="NCBI Taxonomy" id="61971"/>
    <lineage>
        <taxon>Eukaryota</taxon>
        <taxon>Metazoa</taxon>
        <taxon>Chordata</taxon>
        <taxon>Craniata</taxon>
        <taxon>Vertebrata</taxon>
        <taxon>Euteleostomi</taxon>
        <taxon>Actinopterygii</taxon>
        <taxon>Chondrostei</taxon>
        <taxon>Acipenseriformes</taxon>
        <taxon>Acipenseridae</taxon>
        <taxon>Huso</taxon>
    </lineage>
</organism>
<evidence type="ECO:0000256" key="8">
    <source>
        <dbReference type="RuleBase" id="RU000682"/>
    </source>
</evidence>
<dbReference type="EMBL" id="JAHFZB010000028">
    <property type="protein sequence ID" value="KAK6473140.1"/>
    <property type="molecule type" value="Genomic_DNA"/>
</dbReference>
<proteinExistence type="inferred from homology"/>
<dbReference type="SMART" id="SM00389">
    <property type="entry name" value="HOX"/>
    <property type="match status" value="1"/>
</dbReference>
<dbReference type="PANTHER" id="PTHR46294">
    <property type="entry name" value="SEGMENTATION PROTEIN EVEN-SKIPPED"/>
    <property type="match status" value="1"/>
</dbReference>
<dbReference type="InterPro" id="IPR009057">
    <property type="entry name" value="Homeodomain-like_sf"/>
</dbReference>
<evidence type="ECO:0000256" key="6">
    <source>
        <dbReference type="ARBA" id="ARBA00038449"/>
    </source>
</evidence>
<protein>
    <submittedName>
        <fullName evidence="11">Even-skipped-like1</fullName>
    </submittedName>
</protein>
<reference evidence="11 12" key="1">
    <citation type="submission" date="2021-05" db="EMBL/GenBank/DDBJ databases">
        <authorList>
            <person name="Zahm M."/>
            <person name="Klopp C."/>
            <person name="Cabau C."/>
            <person name="Kuhl H."/>
            <person name="Suciu R."/>
            <person name="Ciorpac M."/>
            <person name="Holostenco D."/>
            <person name="Gessner J."/>
            <person name="Wuertz S."/>
            <person name="Hohne C."/>
            <person name="Stock M."/>
            <person name="Gislard M."/>
            <person name="Lluch J."/>
            <person name="Milhes M."/>
            <person name="Lampietro C."/>
            <person name="Lopez Roques C."/>
            <person name="Donnadieu C."/>
            <person name="Du K."/>
            <person name="Schartl M."/>
            <person name="Guiguen Y."/>
        </authorList>
    </citation>
    <scope>NUCLEOTIDE SEQUENCE [LARGE SCALE GENOMIC DNA]</scope>
    <source>
        <strain evidence="11">Hh-F2</strain>
        <tissue evidence="11">Blood</tissue>
    </source>
</reference>
<evidence type="ECO:0000313" key="11">
    <source>
        <dbReference type="EMBL" id="KAK6473140.1"/>
    </source>
</evidence>
<keyword evidence="4 7" id="KW-0371">Homeobox</keyword>
<evidence type="ECO:0000256" key="9">
    <source>
        <dbReference type="SAM" id="MobiDB-lite"/>
    </source>
</evidence>
<dbReference type="InterPro" id="IPR017970">
    <property type="entry name" value="Homeobox_CS"/>
</dbReference>
<evidence type="ECO:0000256" key="1">
    <source>
        <dbReference type="ARBA" id="ARBA00004123"/>
    </source>
</evidence>
<dbReference type="PROSITE" id="PS00027">
    <property type="entry name" value="HOMEOBOX_1"/>
    <property type="match status" value="1"/>
</dbReference>
<dbReference type="InterPro" id="IPR000047">
    <property type="entry name" value="HTH_motif"/>
</dbReference>
<dbReference type="CDD" id="cd00086">
    <property type="entry name" value="homeodomain"/>
    <property type="match status" value="1"/>
</dbReference>
<evidence type="ECO:0000259" key="10">
    <source>
        <dbReference type="PROSITE" id="PS50071"/>
    </source>
</evidence>
<dbReference type="PROSITE" id="PS50071">
    <property type="entry name" value="HOMEOBOX_2"/>
    <property type="match status" value="1"/>
</dbReference>
<feature type="DNA-binding region" description="Homeobox" evidence="7">
    <location>
        <begin position="31"/>
        <end position="90"/>
    </location>
</feature>
<dbReference type="InterPro" id="IPR020479">
    <property type="entry name" value="HD_metazoa"/>
</dbReference>
<accession>A0ABR0YLP1</accession>
<dbReference type="Proteomes" id="UP001369086">
    <property type="component" value="Unassembled WGS sequence"/>
</dbReference>